<dbReference type="OrthoDB" id="9814572at2"/>
<dbReference type="InterPro" id="IPR000055">
    <property type="entry name" value="Restrct_endonuc_typeI_TRD"/>
</dbReference>
<evidence type="ECO:0000256" key="3">
    <source>
        <dbReference type="ARBA" id="ARBA00023125"/>
    </source>
</evidence>
<gene>
    <name evidence="5" type="ordered locus">Cphamn1_0750</name>
</gene>
<dbReference type="eggNOG" id="COG0732">
    <property type="taxonomic scope" value="Bacteria"/>
</dbReference>
<dbReference type="KEGG" id="cpb:Cphamn1_0750"/>
<dbReference type="Gene3D" id="3.90.220.20">
    <property type="entry name" value="DNA methylase specificity domains"/>
    <property type="match status" value="2"/>
</dbReference>
<dbReference type="REBASE" id="18370">
    <property type="entry name" value="S.CphBORF751P"/>
</dbReference>
<dbReference type="Gene3D" id="1.10.287.1120">
    <property type="entry name" value="Bipartite methylase S protein"/>
    <property type="match status" value="1"/>
</dbReference>
<keyword evidence="2" id="KW-0680">Restriction system</keyword>
<protein>
    <submittedName>
        <fullName evidence="5">Putative type I restriction-modification system</fullName>
    </submittedName>
</protein>
<evidence type="ECO:0000259" key="4">
    <source>
        <dbReference type="Pfam" id="PF01420"/>
    </source>
</evidence>
<dbReference type="GO" id="GO:0009307">
    <property type="term" value="P:DNA restriction-modification system"/>
    <property type="evidence" value="ECO:0007669"/>
    <property type="project" value="UniProtKB-KW"/>
</dbReference>
<evidence type="ECO:0000256" key="1">
    <source>
        <dbReference type="ARBA" id="ARBA00010923"/>
    </source>
</evidence>
<dbReference type="SUPFAM" id="SSF116734">
    <property type="entry name" value="DNA methylase specificity domain"/>
    <property type="match status" value="2"/>
</dbReference>
<dbReference type="HOGENOM" id="CLU_021095_1_2_10"/>
<comment type="similarity">
    <text evidence="1">Belongs to the type-I restriction system S methylase family.</text>
</comment>
<dbReference type="InterPro" id="IPR044946">
    <property type="entry name" value="Restrct_endonuc_typeI_TRD_sf"/>
</dbReference>
<name>B3ENS6_CHLPB</name>
<dbReference type="PANTHER" id="PTHR43140:SF1">
    <property type="entry name" value="TYPE I RESTRICTION ENZYME ECOKI SPECIFICITY SUBUNIT"/>
    <property type="match status" value="1"/>
</dbReference>
<keyword evidence="3" id="KW-0238">DNA-binding</keyword>
<evidence type="ECO:0000313" key="5">
    <source>
        <dbReference type="EMBL" id="ACE03703.1"/>
    </source>
</evidence>
<dbReference type="AlphaFoldDB" id="B3ENS6"/>
<evidence type="ECO:0000256" key="2">
    <source>
        <dbReference type="ARBA" id="ARBA00022747"/>
    </source>
</evidence>
<proteinExistence type="inferred from homology"/>
<feature type="domain" description="Type I restriction modification DNA specificity" evidence="4">
    <location>
        <begin position="230"/>
        <end position="403"/>
    </location>
</feature>
<dbReference type="PANTHER" id="PTHR43140">
    <property type="entry name" value="TYPE-1 RESTRICTION ENZYME ECOKI SPECIFICITY PROTEIN"/>
    <property type="match status" value="1"/>
</dbReference>
<dbReference type="InterPro" id="IPR051212">
    <property type="entry name" value="Type-I_RE_S_subunit"/>
</dbReference>
<dbReference type="Pfam" id="PF01420">
    <property type="entry name" value="Methylase_S"/>
    <property type="match status" value="1"/>
</dbReference>
<organism evidence="5">
    <name type="scientific">Chlorobium phaeobacteroides (strain BS1)</name>
    <dbReference type="NCBI Taxonomy" id="331678"/>
    <lineage>
        <taxon>Bacteria</taxon>
        <taxon>Pseudomonadati</taxon>
        <taxon>Chlorobiota</taxon>
        <taxon>Chlorobiia</taxon>
        <taxon>Chlorobiales</taxon>
        <taxon>Chlorobiaceae</taxon>
        <taxon>Chlorobium/Pelodictyon group</taxon>
        <taxon>Chlorobium</taxon>
    </lineage>
</organism>
<sequence length="436" mass="48483">MSFPRYPKYKASGVEWLGEVPEHWQMINSRRLFHQAKESPLTDDIQLSATQKYGVVPQSLFMESDGKVALALSGLGNFKHVEVDDFVISLRSFQGGIERSKYSGCVSPAYTVLRPAEPIDGSYWGFLLKSRRYVEILQTMNDGLRDGKSISYQQFGQIPLPSPPLAEQTAIAEFLDRETGKIDELVAEQRRLMELLKEKRQAVISHAVTKGLNPHAPMKPSGIEWLGDVPVGWSVLKLGNISRFKGGAGFPDSYQGQTDNEIPFFKVGDMVNADDARVMRRANHTITEATARELRAFVFPESTIVFAKVGAALLLKRYRLLGQRSCIDNNMMGMTVGDGSSVDYLLYVLPLLDLELIVNPGAVPSINEGQISGQRIALPPIDEQREIVEFLTSVTAKFDTLTAEAQRTIDLLQERRTALISAAVTGQIDVRQPPRN</sequence>
<dbReference type="EMBL" id="CP001101">
    <property type="protein sequence ID" value="ACE03703.1"/>
    <property type="molecule type" value="Genomic_DNA"/>
</dbReference>
<dbReference type="GO" id="GO:0003677">
    <property type="term" value="F:DNA binding"/>
    <property type="evidence" value="ECO:0007669"/>
    <property type="project" value="UniProtKB-KW"/>
</dbReference>
<dbReference type="STRING" id="331678.Cphamn1_0750"/>
<accession>B3ENS6</accession>
<reference evidence="5" key="1">
    <citation type="submission" date="2008-06" db="EMBL/GenBank/DDBJ databases">
        <title>Complete sequence of Chlorobium phaeobacteroides BS1.</title>
        <authorList>
            <consortium name="US DOE Joint Genome Institute"/>
            <person name="Lucas S."/>
            <person name="Copeland A."/>
            <person name="Lapidus A."/>
            <person name="Glavina del Rio T."/>
            <person name="Dalin E."/>
            <person name="Tice H."/>
            <person name="Bruce D."/>
            <person name="Goodwin L."/>
            <person name="Pitluck S."/>
            <person name="Schmutz J."/>
            <person name="Larimer F."/>
            <person name="Land M."/>
            <person name="Hauser L."/>
            <person name="Kyrpides N."/>
            <person name="Ovchinnikova G."/>
            <person name="Li T."/>
            <person name="Liu Z."/>
            <person name="Zhao F."/>
            <person name="Overmann J."/>
            <person name="Bryant D.A."/>
            <person name="Richardson P."/>
        </authorList>
    </citation>
    <scope>NUCLEOTIDE SEQUENCE [LARGE SCALE GENOMIC DNA]</scope>
    <source>
        <strain evidence="5">BS1</strain>
    </source>
</reference>